<dbReference type="OrthoDB" id="286637at2759"/>
<evidence type="ECO:0000259" key="2">
    <source>
        <dbReference type="PROSITE" id="PS51229"/>
    </source>
</evidence>
<dbReference type="OMA" id="LWCKFLQ"/>
<dbReference type="InterPro" id="IPR005176">
    <property type="entry name" value="PONY_dom"/>
</dbReference>
<dbReference type="GO" id="GO:0097602">
    <property type="term" value="F:cullin family protein binding"/>
    <property type="evidence" value="ECO:0007669"/>
    <property type="project" value="TreeGrafter"/>
</dbReference>
<evidence type="ECO:0000313" key="3">
    <source>
        <dbReference type="EMBL" id="CAL52846.1"/>
    </source>
</evidence>
<dbReference type="GO" id="GO:0031624">
    <property type="term" value="F:ubiquitin conjugating enzyme binding"/>
    <property type="evidence" value="ECO:0007669"/>
    <property type="project" value="TreeGrafter"/>
</dbReference>
<evidence type="ECO:0000313" key="4">
    <source>
        <dbReference type="Proteomes" id="UP000009170"/>
    </source>
</evidence>
<dbReference type="EMBL" id="CAID01000003">
    <property type="protein sequence ID" value="CAL52846.1"/>
    <property type="molecule type" value="Genomic_DNA"/>
</dbReference>
<dbReference type="InterPro" id="IPR014764">
    <property type="entry name" value="DCN-prot"/>
</dbReference>
<comment type="function">
    <text evidence="1">Neddylation of cullins play an essential role in the regulation of SCF-type complexes activity.</text>
</comment>
<dbReference type="Gene3D" id="1.10.8.10">
    <property type="entry name" value="DNA helicase RuvA subunit, C-terminal domain"/>
    <property type="match status" value="1"/>
</dbReference>
<dbReference type="STRING" id="70448.Q01CV7"/>
<dbReference type="FunCoup" id="Q01CV7">
    <property type="interactions" value="1726"/>
</dbReference>
<dbReference type="GO" id="GO:0005886">
    <property type="term" value="C:plasma membrane"/>
    <property type="evidence" value="ECO:0007669"/>
    <property type="project" value="UniProtKB-ARBA"/>
</dbReference>
<dbReference type="CDD" id="cd14350">
    <property type="entry name" value="UBA_DCNL"/>
    <property type="match status" value="1"/>
</dbReference>
<dbReference type="InterPro" id="IPR042460">
    <property type="entry name" value="DCN1-like_PONY"/>
</dbReference>
<dbReference type="GO" id="GO:0000151">
    <property type="term" value="C:ubiquitin ligase complex"/>
    <property type="evidence" value="ECO:0007669"/>
    <property type="project" value="TreeGrafter"/>
</dbReference>
<keyword evidence="4" id="KW-1185">Reference proteome</keyword>
<reference evidence="4" key="1">
    <citation type="journal article" date="2006" name="Proc. Natl. Acad. Sci. U.S.A.">
        <title>Genome analysis of the smallest free-living eukaryote Ostreococcus tauri unveils many unique features.</title>
        <authorList>
            <person name="Derelle E."/>
            <person name="Ferraz C."/>
            <person name="Rombauts S."/>
            <person name="Rouze P."/>
            <person name="Worden A.Z."/>
            <person name="Robbens S."/>
            <person name="Partensky F."/>
            <person name="Degroeve S."/>
            <person name="Echeynie S."/>
            <person name="Cooke R."/>
            <person name="Saeys Y."/>
            <person name="Wuyts J."/>
            <person name="Jabbari K."/>
            <person name="Bowler C."/>
            <person name="Panaud O."/>
            <person name="Piegu B."/>
            <person name="Ball S.G."/>
            <person name="Ral J.-P."/>
            <person name="Bouget F.-Y."/>
            <person name="Piganeau G."/>
            <person name="De Baets B."/>
            <person name="Picard A."/>
            <person name="Delseny M."/>
            <person name="Demaille J."/>
            <person name="Van de Peer Y."/>
            <person name="Moreau H."/>
        </authorList>
    </citation>
    <scope>NUCLEOTIDE SEQUENCE [LARGE SCALE GENOMIC DNA]</scope>
    <source>
        <strain evidence="4">OTTH 0595 / CCAP 157/2 / RCC745</strain>
    </source>
</reference>
<dbReference type="PROSITE" id="PS51229">
    <property type="entry name" value="DCUN1"/>
    <property type="match status" value="1"/>
</dbReference>
<dbReference type="KEGG" id="ota:OT_ostta03g01960"/>
<sequence length="253" mass="29163">MNKLNKNQKLTVRRFMDVADTNDEVGAIQALKDASWNMDAAFEYYFYSARSRSSKKSTTNATGITAMFDSYKVQDSQEEERIEAEGIIRFLENLGVDPMDPVTLVLSMKMDAETMGKYTKEEFNRGMMMMECDSMDKLKEKIGALRKELTRPSSFKDVYEFTFGFAKEPNAKALALETAVGLWKVLMTDKWCFTDEWCDFLERSHGKAISNDTWSQVLQFSTQVGENLQSYDPNDAWPYLIDEFVEAKLEEKK</sequence>
<proteinExistence type="predicted"/>
<organism evidence="3 4">
    <name type="scientific">Ostreococcus tauri</name>
    <name type="common">Marine green alga</name>
    <dbReference type="NCBI Taxonomy" id="70448"/>
    <lineage>
        <taxon>Eukaryota</taxon>
        <taxon>Viridiplantae</taxon>
        <taxon>Chlorophyta</taxon>
        <taxon>Mamiellophyceae</taxon>
        <taxon>Mamiellales</taxon>
        <taxon>Bathycoccaceae</taxon>
        <taxon>Ostreococcus</taxon>
    </lineage>
</organism>
<dbReference type="GO" id="GO:0045116">
    <property type="term" value="P:protein neddylation"/>
    <property type="evidence" value="ECO:0007669"/>
    <property type="project" value="TreeGrafter"/>
</dbReference>
<dbReference type="Proteomes" id="UP000009170">
    <property type="component" value="Unassembled WGS sequence"/>
</dbReference>
<dbReference type="FunFam" id="1.10.238.200:FF:000003">
    <property type="entry name" value="DCN1-like protein 3"/>
    <property type="match status" value="1"/>
</dbReference>
<dbReference type="PANTHER" id="PTHR12281:SF31">
    <property type="entry name" value="DCN1-LIKE PROTEIN 3"/>
    <property type="match status" value="1"/>
</dbReference>
<evidence type="ECO:0000256" key="1">
    <source>
        <dbReference type="RuleBase" id="RU410713"/>
    </source>
</evidence>
<dbReference type="Gene3D" id="1.10.238.10">
    <property type="entry name" value="EF-hand"/>
    <property type="match status" value="1"/>
</dbReference>
<feature type="domain" description="DCUN1" evidence="2">
    <location>
        <begin position="59"/>
        <end position="249"/>
    </location>
</feature>
<dbReference type="GO" id="GO:0032182">
    <property type="term" value="F:ubiquitin-like protein binding"/>
    <property type="evidence" value="ECO:0007669"/>
    <property type="project" value="TreeGrafter"/>
</dbReference>
<dbReference type="PANTHER" id="PTHR12281">
    <property type="entry name" value="RP42 RELATED"/>
    <property type="match status" value="1"/>
</dbReference>
<dbReference type="Gene3D" id="1.10.238.200">
    <property type="entry name" value="Cullin, PONY binding domain"/>
    <property type="match status" value="1"/>
</dbReference>
<dbReference type="InParanoid" id="Q01CV7"/>
<gene>
    <name evidence="3" type="ORF">OT_ostta03g01960</name>
</gene>
<comment type="caution">
    <text evidence="3">The sequence shown here is derived from an EMBL/GenBank/DDBJ whole genome shotgun (WGS) entry which is preliminary data.</text>
</comment>
<dbReference type="GeneID" id="9833748"/>
<dbReference type="RefSeq" id="XP_003078106.1">
    <property type="nucleotide sequence ID" value="XM_003078058.1"/>
</dbReference>
<protein>
    <recommendedName>
        <fullName evidence="1">Defective in cullin neddylation protein</fullName>
    </recommendedName>
</protein>
<reference evidence="3 4" key="2">
    <citation type="journal article" date="2014" name="BMC Genomics">
        <title>An improved genome of the model marine alga Ostreococcus tauri unfolds by assessing Illumina de novo assemblies.</title>
        <authorList>
            <person name="Blanc-Mathieu R."/>
            <person name="Verhelst B."/>
            <person name="Derelle E."/>
            <person name="Rombauts S."/>
            <person name="Bouget F.Y."/>
            <person name="Carre I."/>
            <person name="Chateau A."/>
            <person name="Eyre-Walker A."/>
            <person name="Grimsley N."/>
            <person name="Moreau H."/>
            <person name="Piegu B."/>
            <person name="Rivals E."/>
            <person name="Schackwitz W."/>
            <person name="Van de Peer Y."/>
            <person name="Piganeau G."/>
        </authorList>
    </citation>
    <scope>NUCLEOTIDE SEQUENCE [LARGE SCALE GENOMIC DNA]</scope>
    <source>
        <strain evidence="4">OTTH 0595 / CCAP 157/2 / RCC745</strain>
    </source>
</reference>
<dbReference type="Pfam" id="PF03556">
    <property type="entry name" value="Cullin_binding"/>
    <property type="match status" value="1"/>
</dbReference>
<dbReference type="AlphaFoldDB" id="Q01CV7"/>
<name>Q01CV7_OSTTA</name>
<accession>Q01CV7</accession>